<accession>A0A7W3JMH9</accession>
<evidence type="ECO:0000259" key="1">
    <source>
        <dbReference type="Pfam" id="PF20229"/>
    </source>
</evidence>
<evidence type="ECO:0000313" key="3">
    <source>
        <dbReference type="Proteomes" id="UP000526083"/>
    </source>
</evidence>
<evidence type="ECO:0000313" key="2">
    <source>
        <dbReference type="EMBL" id="MBA8815464.1"/>
    </source>
</evidence>
<keyword evidence="3" id="KW-1185">Reference proteome</keyword>
<proteinExistence type="predicted"/>
<dbReference type="AlphaFoldDB" id="A0A7W3JMH9"/>
<sequence length="185" mass="20753">MTTTPWLLIIPKVPVQPSRHRVAVWRELRRLGAVPAAAGVWAAPDLPAFAEGISAVRELAERGDGSLSVFVAHGQAETDTETLRDAFTSARIDEWNEFVADCGKFDAEIDREFAKEKFTFGELEEEEQSLDRLRRWHRDLLRRDAFGQPEAQVATTRLGVSAEKLATYSERVYEVNLPADPSVES</sequence>
<gene>
    <name evidence="2" type="ORF">FHX48_000516</name>
</gene>
<feature type="domain" description="ChrB N-terminal" evidence="1">
    <location>
        <begin position="21"/>
        <end position="175"/>
    </location>
</feature>
<organism evidence="2 3">
    <name type="scientific">Microbacterium halimionae</name>
    <dbReference type="NCBI Taxonomy" id="1526413"/>
    <lineage>
        <taxon>Bacteria</taxon>
        <taxon>Bacillati</taxon>
        <taxon>Actinomycetota</taxon>
        <taxon>Actinomycetes</taxon>
        <taxon>Micrococcales</taxon>
        <taxon>Microbacteriaceae</taxon>
        <taxon>Microbacterium</taxon>
    </lineage>
</organism>
<name>A0A7W3JMH9_9MICO</name>
<dbReference type="InterPro" id="IPR046858">
    <property type="entry name" value="ChrB_N"/>
</dbReference>
<reference evidence="2 3" key="1">
    <citation type="submission" date="2020-07" db="EMBL/GenBank/DDBJ databases">
        <title>Sequencing the genomes of 1000 actinobacteria strains.</title>
        <authorList>
            <person name="Klenk H.-P."/>
        </authorList>
    </citation>
    <scope>NUCLEOTIDE SEQUENCE [LARGE SCALE GENOMIC DNA]</scope>
    <source>
        <strain evidence="2 3">DSM 27576</strain>
    </source>
</reference>
<dbReference type="RefSeq" id="WP_167048315.1">
    <property type="nucleotide sequence ID" value="NZ_JAAOZB010000002.1"/>
</dbReference>
<dbReference type="Pfam" id="PF20229">
    <property type="entry name" value="ChrB_N"/>
    <property type="match status" value="1"/>
</dbReference>
<protein>
    <recommendedName>
        <fullName evidence="1">ChrB N-terminal domain-containing protein</fullName>
    </recommendedName>
</protein>
<comment type="caution">
    <text evidence="2">The sequence shown here is derived from an EMBL/GenBank/DDBJ whole genome shotgun (WGS) entry which is preliminary data.</text>
</comment>
<dbReference type="EMBL" id="JACGWY010000001">
    <property type="protein sequence ID" value="MBA8815464.1"/>
    <property type="molecule type" value="Genomic_DNA"/>
</dbReference>
<dbReference type="Proteomes" id="UP000526083">
    <property type="component" value="Unassembled WGS sequence"/>
</dbReference>